<evidence type="ECO:0000256" key="4">
    <source>
        <dbReference type="ARBA" id="ARBA00023136"/>
    </source>
</evidence>
<feature type="domain" description="Rhodopsin" evidence="8">
    <location>
        <begin position="8"/>
        <end position="234"/>
    </location>
</feature>
<accession>A0A6A5QNP3</accession>
<dbReference type="OrthoDB" id="5273647at2759"/>
<dbReference type="PANTHER" id="PTHR33048:SF123">
    <property type="entry name" value="INTEGRAL MEMBRANE PROTEIN"/>
    <property type="match status" value="1"/>
</dbReference>
<feature type="transmembrane region" description="Helical" evidence="7">
    <location>
        <begin position="41"/>
        <end position="60"/>
    </location>
</feature>
<evidence type="ECO:0000259" key="8">
    <source>
        <dbReference type="Pfam" id="PF20684"/>
    </source>
</evidence>
<feature type="transmembrane region" description="Helical" evidence="7">
    <location>
        <begin position="162"/>
        <end position="181"/>
    </location>
</feature>
<evidence type="ECO:0000256" key="6">
    <source>
        <dbReference type="SAM" id="MobiDB-lite"/>
    </source>
</evidence>
<evidence type="ECO:0000256" key="5">
    <source>
        <dbReference type="ARBA" id="ARBA00038359"/>
    </source>
</evidence>
<feature type="compositionally biased region" description="Basic and acidic residues" evidence="6">
    <location>
        <begin position="271"/>
        <end position="289"/>
    </location>
</feature>
<feature type="region of interest" description="Disordered" evidence="6">
    <location>
        <begin position="257"/>
        <end position="294"/>
    </location>
</feature>
<feature type="transmembrane region" description="Helical" evidence="7">
    <location>
        <begin position="80"/>
        <end position="104"/>
    </location>
</feature>
<sequence>MLGGLQTVTIFKQVENGRGKHAKELHVENFNEMLKYSWLNMLTYFVAIWTVKMSILAMYYRIGSGLRALPWILQARAVWITAALMTATAVASFLVSIFLPQLLACIPVTRTWNIQQQPEGCINGALFMQISAAINITTDVVMFLIPLPLLPLMKFNKKQRTALVLIFSIGLIPVIASTMRLCKIINAGSPVAEGKSWQDGDSSWKRAWVPIWSQIEVDVGIIVASLPSLNPPLKQVWTGTWPRRALTPSQLPDFPQYQRQRKSWEVPNENTSDREKSVKGGEVTFHDDGADTEDEVDVSNLLIHGSNT</sequence>
<evidence type="ECO:0000256" key="7">
    <source>
        <dbReference type="SAM" id="Phobius"/>
    </source>
</evidence>
<dbReference type="Pfam" id="PF20684">
    <property type="entry name" value="Fung_rhodopsin"/>
    <property type="match status" value="1"/>
</dbReference>
<evidence type="ECO:0000256" key="2">
    <source>
        <dbReference type="ARBA" id="ARBA00022692"/>
    </source>
</evidence>
<dbReference type="GO" id="GO:0016020">
    <property type="term" value="C:membrane"/>
    <property type="evidence" value="ECO:0007669"/>
    <property type="project" value="UniProtKB-SubCell"/>
</dbReference>
<evidence type="ECO:0000313" key="9">
    <source>
        <dbReference type="EMBL" id="KAF1917371.1"/>
    </source>
</evidence>
<dbReference type="PANTHER" id="PTHR33048">
    <property type="entry name" value="PTH11-LIKE INTEGRAL MEMBRANE PROTEIN (AFU_ORTHOLOGUE AFUA_5G11245)"/>
    <property type="match status" value="1"/>
</dbReference>
<keyword evidence="10" id="KW-1185">Reference proteome</keyword>
<dbReference type="InterPro" id="IPR052337">
    <property type="entry name" value="SAT4-like"/>
</dbReference>
<protein>
    <recommendedName>
        <fullName evidence="8">Rhodopsin domain-containing protein</fullName>
    </recommendedName>
</protein>
<comment type="subcellular location">
    <subcellularLocation>
        <location evidence="1">Membrane</location>
        <topology evidence="1">Multi-pass membrane protein</topology>
    </subcellularLocation>
</comment>
<evidence type="ECO:0000256" key="1">
    <source>
        <dbReference type="ARBA" id="ARBA00004141"/>
    </source>
</evidence>
<keyword evidence="3 7" id="KW-1133">Transmembrane helix</keyword>
<evidence type="ECO:0000313" key="10">
    <source>
        <dbReference type="Proteomes" id="UP000800096"/>
    </source>
</evidence>
<keyword evidence="4 7" id="KW-0472">Membrane</keyword>
<dbReference type="InterPro" id="IPR049326">
    <property type="entry name" value="Rhodopsin_dom_fungi"/>
</dbReference>
<name>A0A6A5QNP3_AMPQU</name>
<proteinExistence type="inferred from homology"/>
<organism evidence="9 10">
    <name type="scientific">Ampelomyces quisqualis</name>
    <name type="common">Powdery mildew agent</name>
    <dbReference type="NCBI Taxonomy" id="50730"/>
    <lineage>
        <taxon>Eukaryota</taxon>
        <taxon>Fungi</taxon>
        <taxon>Dikarya</taxon>
        <taxon>Ascomycota</taxon>
        <taxon>Pezizomycotina</taxon>
        <taxon>Dothideomycetes</taxon>
        <taxon>Pleosporomycetidae</taxon>
        <taxon>Pleosporales</taxon>
        <taxon>Pleosporineae</taxon>
        <taxon>Phaeosphaeriaceae</taxon>
        <taxon>Ampelomyces</taxon>
    </lineage>
</organism>
<dbReference type="Proteomes" id="UP000800096">
    <property type="component" value="Unassembled WGS sequence"/>
</dbReference>
<gene>
    <name evidence="9" type="ORF">BDU57DRAFT_570680</name>
</gene>
<evidence type="ECO:0000256" key="3">
    <source>
        <dbReference type="ARBA" id="ARBA00022989"/>
    </source>
</evidence>
<feature type="transmembrane region" description="Helical" evidence="7">
    <location>
        <begin position="124"/>
        <end position="150"/>
    </location>
</feature>
<keyword evidence="2 7" id="KW-0812">Transmembrane</keyword>
<reference evidence="9" key="1">
    <citation type="journal article" date="2020" name="Stud. Mycol.">
        <title>101 Dothideomycetes genomes: a test case for predicting lifestyles and emergence of pathogens.</title>
        <authorList>
            <person name="Haridas S."/>
            <person name="Albert R."/>
            <person name="Binder M."/>
            <person name="Bloem J."/>
            <person name="Labutti K."/>
            <person name="Salamov A."/>
            <person name="Andreopoulos B."/>
            <person name="Baker S."/>
            <person name="Barry K."/>
            <person name="Bills G."/>
            <person name="Bluhm B."/>
            <person name="Cannon C."/>
            <person name="Castanera R."/>
            <person name="Culley D."/>
            <person name="Daum C."/>
            <person name="Ezra D."/>
            <person name="Gonzalez J."/>
            <person name="Henrissat B."/>
            <person name="Kuo A."/>
            <person name="Liang C."/>
            <person name="Lipzen A."/>
            <person name="Lutzoni F."/>
            <person name="Magnuson J."/>
            <person name="Mondo S."/>
            <person name="Nolan M."/>
            <person name="Ohm R."/>
            <person name="Pangilinan J."/>
            <person name="Park H.-J."/>
            <person name="Ramirez L."/>
            <person name="Alfaro M."/>
            <person name="Sun H."/>
            <person name="Tritt A."/>
            <person name="Yoshinaga Y."/>
            <person name="Zwiers L.-H."/>
            <person name="Turgeon B."/>
            <person name="Goodwin S."/>
            <person name="Spatafora J."/>
            <person name="Crous P."/>
            <person name="Grigoriev I."/>
        </authorList>
    </citation>
    <scope>NUCLEOTIDE SEQUENCE</scope>
    <source>
        <strain evidence="9">HMLAC05119</strain>
    </source>
</reference>
<comment type="similarity">
    <text evidence="5">Belongs to the SAT4 family.</text>
</comment>
<dbReference type="AlphaFoldDB" id="A0A6A5QNP3"/>
<dbReference type="EMBL" id="ML979134">
    <property type="protein sequence ID" value="KAF1917371.1"/>
    <property type="molecule type" value="Genomic_DNA"/>
</dbReference>